<protein>
    <submittedName>
        <fullName evidence="7">ABC transporter permease</fullName>
    </submittedName>
</protein>
<dbReference type="GO" id="GO:0005886">
    <property type="term" value="C:plasma membrane"/>
    <property type="evidence" value="ECO:0007669"/>
    <property type="project" value="UniProtKB-SubCell"/>
</dbReference>
<gene>
    <name evidence="7" type="ORF">OSH07_00035</name>
</gene>
<feature type="transmembrane region" description="Helical" evidence="6">
    <location>
        <begin position="153"/>
        <end position="170"/>
    </location>
</feature>
<dbReference type="RefSeq" id="WP_266336563.1">
    <property type="nucleotide sequence ID" value="NZ_JAPKNK010000001.1"/>
</dbReference>
<keyword evidence="3 6" id="KW-0812">Transmembrane</keyword>
<comment type="caution">
    <text evidence="7">The sequence shown here is derived from an EMBL/GenBank/DDBJ whole genome shotgun (WGS) entry which is preliminary data.</text>
</comment>
<keyword evidence="8" id="KW-1185">Reference proteome</keyword>
<evidence type="ECO:0000256" key="1">
    <source>
        <dbReference type="ARBA" id="ARBA00004651"/>
    </source>
</evidence>
<sequence>MTQLDLASLITFIPAILRVTTPILLAGLGVLISSRAGVLNIGVEGMMLSGAFAGVVVSAATGSATLGFLAALVVGGALGAALSFAVHVLKSDLILSGIALNMAAAAGTTLLLFMLTGDKGMSGSLSSQVLPSLTIPVLAGIPVLGTLLSGHHILTYAAFLAVPGVGLFLMRTPMGLRLRAVGENPESAEIAGINVRRVQVGALVASGVFAGAAGAFLSMGYVSWFSQNMSAGRGFIALAAEVMGHGSATGTMFASLLLGIAEAASIALQGVGLPSELMQTVPYLVPVIALVVHARRRQRLLARA</sequence>
<evidence type="ECO:0000313" key="7">
    <source>
        <dbReference type="EMBL" id="MCX5567572.1"/>
    </source>
</evidence>
<organism evidence="7 8">
    <name type="scientific">Kaistia nematophila</name>
    <dbReference type="NCBI Taxonomy" id="2994654"/>
    <lineage>
        <taxon>Bacteria</taxon>
        <taxon>Pseudomonadati</taxon>
        <taxon>Pseudomonadota</taxon>
        <taxon>Alphaproteobacteria</taxon>
        <taxon>Hyphomicrobiales</taxon>
        <taxon>Kaistiaceae</taxon>
        <taxon>Kaistia</taxon>
    </lineage>
</organism>
<evidence type="ECO:0000256" key="3">
    <source>
        <dbReference type="ARBA" id="ARBA00022692"/>
    </source>
</evidence>
<feature type="transmembrane region" description="Helical" evidence="6">
    <location>
        <begin position="66"/>
        <end position="86"/>
    </location>
</feature>
<feature type="transmembrane region" description="Helical" evidence="6">
    <location>
        <begin position="93"/>
        <end position="117"/>
    </location>
</feature>
<feature type="transmembrane region" description="Helical" evidence="6">
    <location>
        <begin position="38"/>
        <end position="60"/>
    </location>
</feature>
<dbReference type="PANTHER" id="PTHR43370">
    <property type="entry name" value="SUGAR ABC TRANSPORTER INTEGRAL MEMBRANE PROTEIN-RELATED"/>
    <property type="match status" value="1"/>
</dbReference>
<name>A0A9X3IJB4_9HYPH</name>
<comment type="subcellular location">
    <subcellularLocation>
        <location evidence="1">Cell membrane</location>
        <topology evidence="1">Multi-pass membrane protein</topology>
    </subcellularLocation>
</comment>
<evidence type="ECO:0000313" key="8">
    <source>
        <dbReference type="Proteomes" id="UP001144805"/>
    </source>
</evidence>
<dbReference type="InterPro" id="IPR001851">
    <property type="entry name" value="ABC_transp_permease"/>
</dbReference>
<reference evidence="7" key="1">
    <citation type="submission" date="2022-11" db="EMBL/GenBank/DDBJ databases">
        <title>Biodiversity and phylogenetic relationships of bacteria.</title>
        <authorList>
            <person name="Machado R.A.R."/>
            <person name="Bhat A."/>
            <person name="Loulou A."/>
            <person name="Kallel S."/>
        </authorList>
    </citation>
    <scope>NUCLEOTIDE SEQUENCE</scope>
    <source>
        <strain evidence="7">K-TC2</strain>
    </source>
</reference>
<keyword evidence="4 6" id="KW-1133">Transmembrane helix</keyword>
<dbReference type="EMBL" id="JAPKNK010000001">
    <property type="protein sequence ID" value="MCX5567572.1"/>
    <property type="molecule type" value="Genomic_DNA"/>
</dbReference>
<dbReference type="PANTHER" id="PTHR43370:SF1">
    <property type="entry name" value="GUANOSINE ABC TRANSPORTER PERMEASE PROTEIN NUPQ"/>
    <property type="match status" value="1"/>
</dbReference>
<evidence type="ECO:0000256" key="6">
    <source>
        <dbReference type="SAM" id="Phobius"/>
    </source>
</evidence>
<accession>A0A9X3IJB4</accession>
<evidence type="ECO:0000256" key="2">
    <source>
        <dbReference type="ARBA" id="ARBA00022475"/>
    </source>
</evidence>
<evidence type="ECO:0000256" key="4">
    <source>
        <dbReference type="ARBA" id="ARBA00022989"/>
    </source>
</evidence>
<keyword evidence="2" id="KW-1003">Cell membrane</keyword>
<feature type="transmembrane region" description="Helical" evidence="6">
    <location>
        <begin position="200"/>
        <end position="222"/>
    </location>
</feature>
<dbReference type="Proteomes" id="UP001144805">
    <property type="component" value="Unassembled WGS sequence"/>
</dbReference>
<keyword evidence="5 6" id="KW-0472">Membrane</keyword>
<dbReference type="Pfam" id="PF02653">
    <property type="entry name" value="BPD_transp_2"/>
    <property type="match status" value="1"/>
</dbReference>
<dbReference type="GO" id="GO:0022857">
    <property type="term" value="F:transmembrane transporter activity"/>
    <property type="evidence" value="ECO:0007669"/>
    <property type="project" value="InterPro"/>
</dbReference>
<feature type="transmembrane region" description="Helical" evidence="6">
    <location>
        <begin position="6"/>
        <end position="31"/>
    </location>
</feature>
<proteinExistence type="predicted"/>
<dbReference type="CDD" id="cd06580">
    <property type="entry name" value="TM_PBP1_transp_TpRbsC_like"/>
    <property type="match status" value="1"/>
</dbReference>
<dbReference type="AlphaFoldDB" id="A0A9X3IJB4"/>
<feature type="transmembrane region" description="Helical" evidence="6">
    <location>
        <begin position="277"/>
        <end position="294"/>
    </location>
</feature>
<evidence type="ECO:0000256" key="5">
    <source>
        <dbReference type="ARBA" id="ARBA00023136"/>
    </source>
</evidence>